<dbReference type="GO" id="GO:0005829">
    <property type="term" value="C:cytosol"/>
    <property type="evidence" value="ECO:0007669"/>
    <property type="project" value="TreeGrafter"/>
</dbReference>
<keyword evidence="6 8" id="KW-0315">Glutamine amidotransferase</keyword>
<evidence type="ECO:0000259" key="11">
    <source>
        <dbReference type="PROSITE" id="PS51278"/>
    </source>
</evidence>
<dbReference type="PIRSF" id="PIRSF001589">
    <property type="entry name" value="Asn_synthetase_glu-h"/>
    <property type="match status" value="1"/>
</dbReference>
<keyword evidence="8" id="KW-0028">Amino-acid biosynthesis</keyword>
<evidence type="ECO:0000256" key="9">
    <source>
        <dbReference type="PIRSR" id="PIRSR001589-2"/>
    </source>
</evidence>
<keyword evidence="5 9" id="KW-0067">ATP-binding</keyword>
<evidence type="ECO:0000256" key="10">
    <source>
        <dbReference type="PIRSR" id="PIRSR001589-3"/>
    </source>
</evidence>
<dbReference type="PANTHER" id="PTHR43284">
    <property type="entry name" value="ASPARAGINE SYNTHETASE (GLUTAMINE-HYDROLYZING)"/>
    <property type="match status" value="1"/>
</dbReference>
<dbReference type="PROSITE" id="PS51278">
    <property type="entry name" value="GATASE_TYPE_2"/>
    <property type="match status" value="1"/>
</dbReference>
<dbReference type="PATRIC" id="fig|1618660.3.peg.75"/>
<feature type="binding site" evidence="9">
    <location>
        <position position="292"/>
    </location>
    <ligand>
        <name>ATP</name>
        <dbReference type="ChEBI" id="CHEBI:30616"/>
    </ligand>
</feature>
<sequence length="642" mass="73943">MCGISGLYRFNNPKKISEPELVKMRDTLVHRGPDGAADYISPDKKVGLSQRRLAIIDLSRGAACPMTNENGKVWITYNGEIYNFKILREELIKRGHRLKTKGDTEVILHGYEEWGCEIVEKLNGMFAFVIWDETEKILFAARDHMGIKPFYYAFQNGVFYFGSEIKAILAHPEFKKDLDERGVSSYLTFSATPAPQTLFKDVAKLPAAHYLVIEKDGSVRQKEYWNPAFAKKESLNESSYVKEVRVLLEDSIRGQMVSDVPFGCFLSGGIDSSLNATLMSRVLGKPVETFSVGYKNLAEKNEFEYSRLVAKSLGAKNHEILLDESHLREFLPQYARFADDPNGDQVCFPLFWLAKLTHDAGVTVIQIGEGSDEIFSGYDTYVKALKLSKAWNQFKKMPNFLKTFLYGLGELGPLTHARFDFGKEYAQRLKMNREPFWGLAIAFGDHAKENLLTGEFKARLNESSYTFVQNYYEDLRKIDGQADQLEKMTYIEIKNRLPEFLLARADKMTMAHSIEGRVPFLDKRLVELAFNMPAHIKIKGNEPKHILKKVAEEIIPKSIQKEIIWRKKQGFSNPISEWLKPENPVSRELTNTVLNSKIRERGFLNYDYVKKIVHAHQQQDAENNFRIWNLITLSLWYDHWFR</sequence>
<dbReference type="Proteomes" id="UP000034956">
    <property type="component" value="Unassembled WGS sequence"/>
</dbReference>
<dbReference type="PANTHER" id="PTHR43284:SF1">
    <property type="entry name" value="ASPARAGINE SYNTHETASE"/>
    <property type="match status" value="1"/>
</dbReference>
<reference evidence="12 13" key="1">
    <citation type="journal article" date="2015" name="Nature">
        <title>rRNA introns, odd ribosomes, and small enigmatic genomes across a large radiation of phyla.</title>
        <authorList>
            <person name="Brown C.T."/>
            <person name="Hug L.A."/>
            <person name="Thomas B.C."/>
            <person name="Sharon I."/>
            <person name="Castelle C.J."/>
            <person name="Singh A."/>
            <person name="Wilkins M.J."/>
            <person name="Williams K.H."/>
            <person name="Banfield J.F."/>
        </authorList>
    </citation>
    <scope>NUCLEOTIDE SEQUENCE [LARGE SCALE GENOMIC DNA]</scope>
</reference>
<dbReference type="GO" id="GO:0005524">
    <property type="term" value="F:ATP binding"/>
    <property type="evidence" value="ECO:0007669"/>
    <property type="project" value="UniProtKB-KW"/>
</dbReference>
<dbReference type="InterPro" id="IPR051786">
    <property type="entry name" value="ASN_synthetase/amidase"/>
</dbReference>
<dbReference type="GO" id="GO:0004066">
    <property type="term" value="F:asparagine synthase (glutamine-hydrolyzing) activity"/>
    <property type="evidence" value="ECO:0007669"/>
    <property type="project" value="UniProtKB-EC"/>
</dbReference>
<feature type="site" description="Important for beta-aspartyl-AMP intermediate formation" evidence="10">
    <location>
        <position position="369"/>
    </location>
</feature>
<accession>A0A0G1UBC3</accession>
<keyword evidence="4 9" id="KW-0547">Nucleotide-binding</keyword>
<dbReference type="InterPro" id="IPR014729">
    <property type="entry name" value="Rossmann-like_a/b/a_fold"/>
</dbReference>
<feature type="domain" description="Glutamine amidotransferase type-2" evidence="11">
    <location>
        <begin position="2"/>
        <end position="216"/>
    </location>
</feature>
<comment type="similarity">
    <text evidence="2">Belongs to the asparagine synthetase family.</text>
</comment>
<name>A0A0G1UBC3_9BACT</name>
<evidence type="ECO:0000256" key="4">
    <source>
        <dbReference type="ARBA" id="ARBA00022741"/>
    </source>
</evidence>
<comment type="caution">
    <text evidence="12">The sequence shown here is derived from an EMBL/GenBank/DDBJ whole genome shotgun (WGS) entry which is preliminary data.</text>
</comment>
<gene>
    <name evidence="12" type="ORF">UY23_C0001G0072</name>
</gene>
<dbReference type="Gene3D" id="3.60.20.10">
    <property type="entry name" value="Glutamine Phosphoribosylpyrophosphate, subunit 1, domain 1"/>
    <property type="match status" value="1"/>
</dbReference>
<dbReference type="CDD" id="cd00712">
    <property type="entry name" value="AsnB"/>
    <property type="match status" value="1"/>
</dbReference>
<evidence type="ECO:0000313" key="12">
    <source>
        <dbReference type="EMBL" id="KKU91466.1"/>
    </source>
</evidence>
<dbReference type="InterPro" id="IPR017932">
    <property type="entry name" value="GATase_2_dom"/>
</dbReference>
<dbReference type="Pfam" id="PF13537">
    <property type="entry name" value="GATase_7"/>
    <property type="match status" value="1"/>
</dbReference>
<feature type="binding site" evidence="9">
    <location>
        <position position="103"/>
    </location>
    <ligand>
        <name>L-glutamine</name>
        <dbReference type="ChEBI" id="CHEBI:58359"/>
    </ligand>
</feature>
<dbReference type="InterPro" id="IPR006426">
    <property type="entry name" value="Asn_synth_AEB"/>
</dbReference>
<protein>
    <recommendedName>
        <fullName evidence="3">asparagine synthase (glutamine-hydrolyzing)</fullName>
        <ecNumber evidence="3">6.3.5.4</ecNumber>
    </recommendedName>
</protein>
<dbReference type="InterPro" id="IPR033738">
    <property type="entry name" value="AsnB_N"/>
</dbReference>
<evidence type="ECO:0000256" key="6">
    <source>
        <dbReference type="ARBA" id="ARBA00022962"/>
    </source>
</evidence>
<dbReference type="AlphaFoldDB" id="A0A0G1UBC3"/>
<dbReference type="NCBIfam" id="TIGR01536">
    <property type="entry name" value="asn_synth_AEB"/>
    <property type="match status" value="1"/>
</dbReference>
<dbReference type="Gene3D" id="3.40.50.620">
    <property type="entry name" value="HUPs"/>
    <property type="match status" value="1"/>
</dbReference>
<evidence type="ECO:0000256" key="2">
    <source>
        <dbReference type="ARBA" id="ARBA00005752"/>
    </source>
</evidence>
<dbReference type="GO" id="GO:0006529">
    <property type="term" value="P:asparagine biosynthetic process"/>
    <property type="evidence" value="ECO:0007669"/>
    <property type="project" value="UniProtKB-KW"/>
</dbReference>
<dbReference type="InterPro" id="IPR029055">
    <property type="entry name" value="Ntn_hydrolases_N"/>
</dbReference>
<dbReference type="SUPFAM" id="SSF52402">
    <property type="entry name" value="Adenine nucleotide alpha hydrolases-like"/>
    <property type="match status" value="1"/>
</dbReference>
<dbReference type="EC" id="6.3.5.4" evidence="3"/>
<evidence type="ECO:0000256" key="8">
    <source>
        <dbReference type="PIRSR" id="PIRSR001589-1"/>
    </source>
</evidence>
<evidence type="ECO:0000256" key="5">
    <source>
        <dbReference type="ARBA" id="ARBA00022840"/>
    </source>
</evidence>
<organism evidence="12 13">
    <name type="scientific">Candidatus Jorgensenbacteria bacterium GW2011_GWA1_48_11</name>
    <dbReference type="NCBI Taxonomy" id="1618660"/>
    <lineage>
        <taxon>Bacteria</taxon>
        <taxon>Candidatus Joergenseniibacteriota</taxon>
    </lineage>
</organism>
<comment type="catalytic activity">
    <reaction evidence="7">
        <text>L-aspartate + L-glutamine + ATP + H2O = L-asparagine + L-glutamate + AMP + diphosphate + H(+)</text>
        <dbReference type="Rhea" id="RHEA:12228"/>
        <dbReference type="ChEBI" id="CHEBI:15377"/>
        <dbReference type="ChEBI" id="CHEBI:15378"/>
        <dbReference type="ChEBI" id="CHEBI:29985"/>
        <dbReference type="ChEBI" id="CHEBI:29991"/>
        <dbReference type="ChEBI" id="CHEBI:30616"/>
        <dbReference type="ChEBI" id="CHEBI:33019"/>
        <dbReference type="ChEBI" id="CHEBI:58048"/>
        <dbReference type="ChEBI" id="CHEBI:58359"/>
        <dbReference type="ChEBI" id="CHEBI:456215"/>
        <dbReference type="EC" id="6.3.5.4"/>
    </reaction>
</comment>
<evidence type="ECO:0000256" key="7">
    <source>
        <dbReference type="ARBA" id="ARBA00048741"/>
    </source>
</evidence>
<keyword evidence="8" id="KW-0061">Asparagine biosynthesis</keyword>
<evidence type="ECO:0000313" key="13">
    <source>
        <dbReference type="Proteomes" id="UP000034956"/>
    </source>
</evidence>
<dbReference type="EMBL" id="LCPF01000001">
    <property type="protein sequence ID" value="KKU91466.1"/>
    <property type="molecule type" value="Genomic_DNA"/>
</dbReference>
<dbReference type="CDD" id="cd01991">
    <property type="entry name" value="Asn_synthase_B_C"/>
    <property type="match status" value="1"/>
</dbReference>
<proteinExistence type="inferred from homology"/>
<dbReference type="Pfam" id="PF00733">
    <property type="entry name" value="Asn_synthase"/>
    <property type="match status" value="1"/>
</dbReference>
<comment type="pathway">
    <text evidence="1">Amino-acid biosynthesis; L-asparagine biosynthesis; L-asparagine from L-aspartate (L-Gln route): step 1/1.</text>
</comment>
<evidence type="ECO:0000256" key="3">
    <source>
        <dbReference type="ARBA" id="ARBA00012737"/>
    </source>
</evidence>
<dbReference type="InterPro" id="IPR001962">
    <property type="entry name" value="Asn_synthase"/>
</dbReference>
<dbReference type="SUPFAM" id="SSF56235">
    <property type="entry name" value="N-terminal nucleophile aminohydrolases (Ntn hydrolases)"/>
    <property type="match status" value="1"/>
</dbReference>
<evidence type="ECO:0000256" key="1">
    <source>
        <dbReference type="ARBA" id="ARBA00005187"/>
    </source>
</evidence>
<feature type="active site" description="For GATase activity" evidence="8">
    <location>
        <position position="2"/>
    </location>
</feature>